<dbReference type="AlphaFoldDB" id="A0A7S0H9J7"/>
<dbReference type="PANTHER" id="PTHR42721">
    <property type="entry name" value="SUGAR HYDROLASE-RELATED"/>
    <property type="match status" value="1"/>
</dbReference>
<protein>
    <recommendedName>
        <fullName evidence="4">Fibronectin type III-like domain-containing protein</fullName>
    </recommendedName>
</protein>
<comment type="similarity">
    <text evidence="1">Belongs to the glycosyl hydrolase 3 family.</text>
</comment>
<keyword evidence="3" id="KW-0326">Glycosidase</keyword>
<dbReference type="SUPFAM" id="SSF52279">
    <property type="entry name" value="Beta-D-glucan exohydrolase, C-terminal domain"/>
    <property type="match status" value="1"/>
</dbReference>
<dbReference type="InterPro" id="IPR036881">
    <property type="entry name" value="Glyco_hydro_3_C_sf"/>
</dbReference>
<dbReference type="Gene3D" id="2.60.40.10">
    <property type="entry name" value="Immunoglobulins"/>
    <property type="match status" value="1"/>
</dbReference>
<reference evidence="5" key="1">
    <citation type="submission" date="2021-01" db="EMBL/GenBank/DDBJ databases">
        <authorList>
            <person name="Corre E."/>
            <person name="Pelletier E."/>
            <person name="Niang G."/>
            <person name="Scheremetjew M."/>
            <person name="Finn R."/>
            <person name="Kale V."/>
            <person name="Holt S."/>
            <person name="Cochrane G."/>
            <person name="Meng A."/>
            <person name="Brown T."/>
            <person name="Cohen L."/>
        </authorList>
    </citation>
    <scope>NUCLEOTIDE SEQUENCE</scope>
    <source>
        <strain evidence="5">CCMP2058</strain>
    </source>
</reference>
<gene>
    <name evidence="5" type="ORF">LAMO00422_LOCUS22952</name>
</gene>
<dbReference type="GO" id="GO:0031222">
    <property type="term" value="P:arabinan catabolic process"/>
    <property type="evidence" value="ECO:0007669"/>
    <property type="project" value="TreeGrafter"/>
</dbReference>
<proteinExistence type="inferred from homology"/>
<evidence type="ECO:0000256" key="1">
    <source>
        <dbReference type="ARBA" id="ARBA00005336"/>
    </source>
</evidence>
<dbReference type="EMBL" id="HBEM01033647">
    <property type="protein sequence ID" value="CAD8463986.1"/>
    <property type="molecule type" value="Transcribed_RNA"/>
</dbReference>
<dbReference type="SUPFAM" id="SSF51445">
    <property type="entry name" value="(Trans)glycosidases"/>
    <property type="match status" value="1"/>
</dbReference>
<evidence type="ECO:0000256" key="2">
    <source>
        <dbReference type="ARBA" id="ARBA00022801"/>
    </source>
</evidence>
<evidence type="ECO:0000256" key="3">
    <source>
        <dbReference type="ARBA" id="ARBA00023295"/>
    </source>
</evidence>
<dbReference type="InterPro" id="IPR036962">
    <property type="entry name" value="Glyco_hydro_3_N_sf"/>
</dbReference>
<dbReference type="InterPro" id="IPR002772">
    <property type="entry name" value="Glyco_hydro_3_C"/>
</dbReference>
<dbReference type="Pfam" id="PF01915">
    <property type="entry name" value="Glyco_hydro_3_C"/>
    <property type="match status" value="1"/>
</dbReference>
<dbReference type="PANTHER" id="PTHR42721:SF3">
    <property type="entry name" value="BETA-D-XYLOSIDASE 5-RELATED"/>
    <property type="match status" value="1"/>
</dbReference>
<keyword evidence="2" id="KW-0378">Hydrolase</keyword>
<dbReference type="Gene3D" id="3.40.50.1700">
    <property type="entry name" value="Glycoside hydrolase family 3 C-terminal domain"/>
    <property type="match status" value="1"/>
</dbReference>
<dbReference type="Gene3D" id="3.20.20.300">
    <property type="entry name" value="Glycoside hydrolase, family 3, N-terminal domain"/>
    <property type="match status" value="1"/>
</dbReference>
<dbReference type="InterPro" id="IPR044993">
    <property type="entry name" value="BXL"/>
</dbReference>
<accession>A0A7S0H9J7</accession>
<sequence length="511" mass="55601">MRTDWGATNALSFSDCGAVSETSTGYPWNVETDAEAAAIAIMNGTDIEAGSNTFSSLSASISSGRVTLARLKEAASRTLRHRFHLGLFDPPTQVEWTSIPPSALGAPEHRKLTLEAALQGLVLLRNDGLLPLKKGIKIAVLGPHSFTRRNLFSDYYGLETCWSGGHENKNLNFSCIKTTCQAISEANEPNSEPKDGVSEAKTGGKTTCHDGVQFIGGDDGGLSQSISLGLEADVVILALGTVGQFSLDMEHEGFDKDSISLPGLQEQFAYEILKLNKPTALVLINGSPLAIDNLLPVASGSKLNNLGVRVPDAIIEAFYPGARGGEAIAKALFGEYNAWGKLPMTIYPASYAEEVSLEEYDITKYPGRTYRYYGGKVLFEFGFGLSLSKFNINCEQKVGISLEEHSYTCQVENLGPYDGEEVVQLYHKAPSDLVGHVYHPVPIKRLIDFQRVFVKSGQSVEVKFDINLSQQLRVTDANGKKRMYGGLHRLLFTNGVVQATELEVRVDVGHR</sequence>
<dbReference type="GO" id="GO:0045493">
    <property type="term" value="P:xylan catabolic process"/>
    <property type="evidence" value="ECO:0007669"/>
    <property type="project" value="InterPro"/>
</dbReference>
<dbReference type="Pfam" id="PF14310">
    <property type="entry name" value="Fn3-like"/>
    <property type="match status" value="1"/>
</dbReference>
<evidence type="ECO:0000313" key="5">
    <source>
        <dbReference type="EMBL" id="CAD8463986.1"/>
    </source>
</evidence>
<evidence type="ECO:0000259" key="4">
    <source>
        <dbReference type="SMART" id="SM01217"/>
    </source>
</evidence>
<feature type="domain" description="Fibronectin type III-like" evidence="4">
    <location>
        <begin position="421"/>
        <end position="496"/>
    </location>
</feature>
<dbReference type="SMART" id="SM01217">
    <property type="entry name" value="Fn3_like"/>
    <property type="match status" value="1"/>
</dbReference>
<organism evidence="5">
    <name type="scientific">Amorphochlora amoebiformis</name>
    <dbReference type="NCBI Taxonomy" id="1561963"/>
    <lineage>
        <taxon>Eukaryota</taxon>
        <taxon>Sar</taxon>
        <taxon>Rhizaria</taxon>
        <taxon>Cercozoa</taxon>
        <taxon>Chlorarachniophyceae</taxon>
        <taxon>Amorphochlora</taxon>
    </lineage>
</organism>
<dbReference type="GO" id="GO:0009044">
    <property type="term" value="F:xylan 1,4-beta-xylosidase activity"/>
    <property type="evidence" value="ECO:0007669"/>
    <property type="project" value="InterPro"/>
</dbReference>
<dbReference type="InterPro" id="IPR013783">
    <property type="entry name" value="Ig-like_fold"/>
</dbReference>
<name>A0A7S0H9J7_9EUKA</name>
<dbReference type="GO" id="GO:0046556">
    <property type="term" value="F:alpha-L-arabinofuranosidase activity"/>
    <property type="evidence" value="ECO:0007669"/>
    <property type="project" value="TreeGrafter"/>
</dbReference>
<dbReference type="InterPro" id="IPR017853">
    <property type="entry name" value="GH"/>
</dbReference>
<dbReference type="InterPro" id="IPR026891">
    <property type="entry name" value="Fn3-like"/>
</dbReference>